<keyword evidence="2" id="KW-1185">Reference proteome</keyword>
<dbReference type="AlphaFoldDB" id="A0A0P6WKP5"/>
<proteinExistence type="predicted"/>
<dbReference type="RefSeq" id="WP_062422219.1">
    <property type="nucleotide sequence ID" value="NZ_BBYA01000010.1"/>
</dbReference>
<dbReference type="Proteomes" id="UP000050430">
    <property type="component" value="Unassembled WGS sequence"/>
</dbReference>
<comment type="caution">
    <text evidence="1">The sequence shown here is derived from an EMBL/GenBank/DDBJ whole genome shotgun (WGS) entry which is preliminary data.</text>
</comment>
<dbReference type="OrthoDB" id="166599at2"/>
<dbReference type="EMBL" id="LGCK01000014">
    <property type="protein sequence ID" value="KPL70344.1"/>
    <property type="molecule type" value="Genomic_DNA"/>
</dbReference>
<sequence>MNRVSKKLLLIMLAVLILTGIIIGLSQLNRLAPVDPVPTPIEVADDLLRGNQKIDNELRTAPWQGLRYIREQKEWRFYGVAGETRQIDLIDPISLVKVYFLESDGDISYTWVTTEIQFPGKPVFKTASEAIQEGQLVAVQLKGEYVNQNGVFWEDCDSDYCHLAQMIDTILVLDDQGTGISNGFIRYGWEPPTYPMYGFLCWQIEPATSPKMLVSSLN</sequence>
<reference evidence="1 2" key="1">
    <citation type="submission" date="2015-07" db="EMBL/GenBank/DDBJ databases">
        <title>Genome sequence of Leptolinea tardivitalis DSM 16556.</title>
        <authorList>
            <person name="Hemp J."/>
            <person name="Ward L.M."/>
            <person name="Pace L.A."/>
            <person name="Fischer W.W."/>
        </authorList>
    </citation>
    <scope>NUCLEOTIDE SEQUENCE [LARGE SCALE GENOMIC DNA]</scope>
    <source>
        <strain evidence="1 2">YMTK-2</strain>
    </source>
</reference>
<name>A0A0P6WKP5_9CHLR</name>
<dbReference type="STRING" id="229920.ADM99_14390"/>
<evidence type="ECO:0000313" key="2">
    <source>
        <dbReference type="Proteomes" id="UP000050430"/>
    </source>
</evidence>
<organism evidence="1 2">
    <name type="scientific">Leptolinea tardivitalis</name>
    <dbReference type="NCBI Taxonomy" id="229920"/>
    <lineage>
        <taxon>Bacteria</taxon>
        <taxon>Bacillati</taxon>
        <taxon>Chloroflexota</taxon>
        <taxon>Anaerolineae</taxon>
        <taxon>Anaerolineales</taxon>
        <taxon>Anaerolineaceae</taxon>
        <taxon>Leptolinea</taxon>
    </lineage>
</organism>
<gene>
    <name evidence="1" type="ORF">ADM99_14390</name>
</gene>
<accession>A0A0P6WKP5</accession>
<evidence type="ECO:0000313" key="1">
    <source>
        <dbReference type="EMBL" id="KPL70344.1"/>
    </source>
</evidence>
<protein>
    <submittedName>
        <fullName evidence="1">Uncharacterized protein</fullName>
    </submittedName>
</protein>